<proteinExistence type="predicted"/>
<feature type="signal peptide" evidence="1">
    <location>
        <begin position="1"/>
        <end position="20"/>
    </location>
</feature>
<evidence type="ECO:0000256" key="1">
    <source>
        <dbReference type="SAM" id="SignalP"/>
    </source>
</evidence>
<protein>
    <recommendedName>
        <fullName evidence="4">Lipoprotein</fullName>
    </recommendedName>
</protein>
<sequence length="347" mass="38342">MRSYPSLHALGLLTAITASLSGCSFNGSYPDATEADAAKLRFVSNVENSTLDLFDAEHCGGRNTGLLNNLFAADTRRRADMSVAPPADARGYLEIRLKPESEVFYRINTVGSGSVCGIAFNFAPQRNTEYEVFFNRRGSVCTASLNRLENVNGKAIRSPIPLVEKGLPACAGSNPIFPKAAVALPSTPERDALIEQIINASIVADMRPDPDAITREVTAEKVDKVVDDRKRLMGITLPDTYWAEYRQNVKLFATEVTGVKERALTLYKNVYRSQLQSLDTVQIKQLVPDSDTANLTWALAQNNAMMDYYHSANLIALKEAVSNNLVRMADLDRRFNVCKQYSGCWKN</sequence>
<keyword evidence="1" id="KW-0732">Signal</keyword>
<feature type="chain" id="PRO_5006903225" description="Lipoprotein" evidence="1">
    <location>
        <begin position="21"/>
        <end position="347"/>
    </location>
</feature>
<comment type="caution">
    <text evidence="2">The sequence shown here is derived from an EMBL/GenBank/DDBJ whole genome shotgun (WGS) entry which is preliminary data.</text>
</comment>
<dbReference type="EMBL" id="LKEJ01000150">
    <property type="protein sequence ID" value="KTB59261.1"/>
    <property type="molecule type" value="Genomic_DNA"/>
</dbReference>
<dbReference type="PROSITE" id="PS51257">
    <property type="entry name" value="PROKAR_LIPOPROTEIN"/>
    <property type="match status" value="1"/>
</dbReference>
<name>A0A0W0HEP1_PSEVI</name>
<reference evidence="2 3" key="1">
    <citation type="submission" date="2015-09" db="EMBL/GenBank/DDBJ databases">
        <title>Genome sequence of ICMP 13104.</title>
        <authorList>
            <person name="Visnovsky S."/>
            <person name="Lu A."/>
            <person name="Panda P."/>
            <person name="Pitman A."/>
        </authorList>
    </citation>
    <scope>NUCLEOTIDE SEQUENCE [LARGE SCALE GENOMIC DNA]</scope>
    <source>
        <strain evidence="2 3">ICMP 13104</strain>
    </source>
</reference>
<dbReference type="AlphaFoldDB" id="A0A0W0HEP1"/>
<organism evidence="2 3">
    <name type="scientific">Pseudomonas viridiflava ICMP 13104</name>
    <dbReference type="NCBI Taxonomy" id="1198305"/>
    <lineage>
        <taxon>Bacteria</taxon>
        <taxon>Pseudomonadati</taxon>
        <taxon>Pseudomonadota</taxon>
        <taxon>Gammaproteobacteria</taxon>
        <taxon>Pseudomonadales</taxon>
        <taxon>Pseudomonadaceae</taxon>
        <taxon>Pseudomonas</taxon>
    </lineage>
</organism>
<evidence type="ECO:0000313" key="3">
    <source>
        <dbReference type="Proteomes" id="UP000053048"/>
    </source>
</evidence>
<accession>A0A0W0HEP1</accession>
<evidence type="ECO:0000313" key="2">
    <source>
        <dbReference type="EMBL" id="KTB59261.1"/>
    </source>
</evidence>
<dbReference type="Proteomes" id="UP000053048">
    <property type="component" value="Unassembled WGS sequence"/>
</dbReference>
<keyword evidence="3" id="KW-1185">Reference proteome</keyword>
<gene>
    <name evidence="2" type="ORF">AO067_22965</name>
</gene>
<evidence type="ECO:0008006" key="4">
    <source>
        <dbReference type="Google" id="ProtNLM"/>
    </source>
</evidence>